<protein>
    <submittedName>
        <fullName evidence="3">Undecaprenyl-diphosphatase YbjG</fullName>
        <ecNumber evidence="3">3.6.1.27</ecNumber>
    </submittedName>
</protein>
<gene>
    <name evidence="3" type="primary">ybjG</name>
    <name evidence="3" type="ORF">FMV2238Y02_12510</name>
</gene>
<evidence type="ECO:0000313" key="4">
    <source>
        <dbReference type="Proteomes" id="UP000280759"/>
    </source>
</evidence>
<dbReference type="InterPro" id="IPR000326">
    <property type="entry name" value="PAP2/HPO"/>
</dbReference>
<organism evidence="3 4">
    <name type="scientific">Streptococcus canis</name>
    <dbReference type="NCBI Taxonomy" id="1329"/>
    <lineage>
        <taxon>Bacteria</taxon>
        <taxon>Bacillati</taxon>
        <taxon>Bacillota</taxon>
        <taxon>Bacilli</taxon>
        <taxon>Lactobacillales</taxon>
        <taxon>Streptococcaceae</taxon>
        <taxon>Streptococcus</taxon>
    </lineage>
</organism>
<feature type="transmembrane region" description="Helical" evidence="1">
    <location>
        <begin position="89"/>
        <end position="109"/>
    </location>
</feature>
<evidence type="ECO:0000313" key="3">
    <source>
        <dbReference type="EMBL" id="VDC42779.1"/>
    </source>
</evidence>
<keyword evidence="1" id="KW-0812">Transmembrane</keyword>
<keyword evidence="1" id="KW-1133">Transmembrane helix</keyword>
<evidence type="ECO:0000256" key="1">
    <source>
        <dbReference type="SAM" id="Phobius"/>
    </source>
</evidence>
<dbReference type="Proteomes" id="UP000280759">
    <property type="component" value="Unassembled WGS sequence"/>
</dbReference>
<reference evidence="3 4" key="1">
    <citation type="submission" date="2018-10" db="EMBL/GenBank/DDBJ databases">
        <authorList>
            <consortium name="Molecular Microbiology and Infection Unit (UMMI)"/>
            <person name="Machado M."/>
        </authorList>
    </citation>
    <scope>NUCLEOTIDE SEQUENCE [LARGE SCALE GENOMIC DNA]</scope>
    <source>
        <strain evidence="3">FMV2238.02</strain>
    </source>
</reference>
<dbReference type="Gene3D" id="1.20.144.10">
    <property type="entry name" value="Phosphatidic acid phosphatase type 2/haloperoxidase"/>
    <property type="match status" value="2"/>
</dbReference>
<proteinExistence type="predicted"/>
<feature type="domain" description="Phosphatidic acid phosphatase type 2/haloperoxidase" evidence="2">
    <location>
        <begin position="88"/>
        <end position="200"/>
    </location>
</feature>
<keyword evidence="1" id="KW-0472">Membrane</keyword>
<dbReference type="GO" id="GO:0050380">
    <property type="term" value="F:undecaprenyl-diphosphatase activity"/>
    <property type="evidence" value="ECO:0007669"/>
    <property type="project" value="UniProtKB-EC"/>
</dbReference>
<dbReference type="CDD" id="cd03392">
    <property type="entry name" value="PAP2_like_2"/>
    <property type="match status" value="1"/>
</dbReference>
<sequence>MMKNKQNHFLIASFALLLFVMIGYTVKFFPESLTTLDSSIQATIRGDLPQAWTQFFKGITVLGNVSTQLLLVVLSALVLLLLKWKIEALLVLSNGVVAAVLISSLKWLYQRPRPSIEHLVHAGGFSFPSGHSMGSMLIFGSLLIICHQRVTSRFLRLVVDTIFITLILLIGLSRVYLGVHYPSDVLAGFILGFSVLHFLYPCYNQKRFEWRFLLKQD</sequence>
<keyword evidence="3" id="KW-0378">Hydrolase</keyword>
<dbReference type="EC" id="3.6.1.27" evidence="3"/>
<dbReference type="EMBL" id="UXEP01000016">
    <property type="protein sequence ID" value="VDC42779.1"/>
    <property type="molecule type" value="Genomic_DNA"/>
</dbReference>
<dbReference type="SUPFAM" id="SSF48317">
    <property type="entry name" value="Acid phosphatase/Vanadium-dependent haloperoxidase"/>
    <property type="match status" value="1"/>
</dbReference>
<dbReference type="Pfam" id="PF01569">
    <property type="entry name" value="PAP2"/>
    <property type="match status" value="1"/>
</dbReference>
<feature type="transmembrane region" description="Helical" evidence="1">
    <location>
        <begin position="61"/>
        <end position="82"/>
    </location>
</feature>
<dbReference type="PANTHER" id="PTHR14969">
    <property type="entry name" value="SPHINGOSINE-1-PHOSPHATE PHOSPHOHYDROLASE"/>
    <property type="match status" value="1"/>
</dbReference>
<keyword evidence="4" id="KW-1185">Reference proteome</keyword>
<feature type="transmembrane region" description="Helical" evidence="1">
    <location>
        <begin position="129"/>
        <end position="145"/>
    </location>
</feature>
<name>A0A3P5Y6B1_STRCB</name>
<dbReference type="AlphaFoldDB" id="A0A3P5Y6B1"/>
<feature type="transmembrane region" description="Helical" evidence="1">
    <location>
        <begin position="185"/>
        <end position="203"/>
    </location>
</feature>
<accession>A0A3P5Y6B1</accession>
<dbReference type="SMART" id="SM00014">
    <property type="entry name" value="acidPPc"/>
    <property type="match status" value="1"/>
</dbReference>
<dbReference type="InterPro" id="IPR036938">
    <property type="entry name" value="PAP2/HPO_sf"/>
</dbReference>
<feature type="transmembrane region" description="Helical" evidence="1">
    <location>
        <begin position="157"/>
        <end position="179"/>
    </location>
</feature>
<evidence type="ECO:0000259" key="2">
    <source>
        <dbReference type="SMART" id="SM00014"/>
    </source>
</evidence>
<dbReference type="RefSeq" id="WP_172774128.1">
    <property type="nucleotide sequence ID" value="NZ_CP053792.1"/>
</dbReference>
<dbReference type="PANTHER" id="PTHR14969:SF13">
    <property type="entry name" value="AT30094P"/>
    <property type="match status" value="1"/>
</dbReference>